<keyword evidence="1" id="KW-0812">Transmembrane</keyword>
<name>A0ABR9DPE0_9MICO</name>
<dbReference type="RefSeq" id="WP_192278695.1">
    <property type="nucleotide sequence ID" value="NZ_JACZDF010000002.1"/>
</dbReference>
<dbReference type="EMBL" id="JACZDF010000002">
    <property type="protein sequence ID" value="MBD9698987.1"/>
    <property type="molecule type" value="Genomic_DNA"/>
</dbReference>
<organism evidence="2 3">
    <name type="scientific">Flavimobilis rhizosphaerae</name>
    <dbReference type="NCBI Taxonomy" id="2775421"/>
    <lineage>
        <taxon>Bacteria</taxon>
        <taxon>Bacillati</taxon>
        <taxon>Actinomycetota</taxon>
        <taxon>Actinomycetes</taxon>
        <taxon>Micrococcales</taxon>
        <taxon>Jonesiaceae</taxon>
        <taxon>Flavimobilis</taxon>
    </lineage>
</organism>
<protein>
    <recommendedName>
        <fullName evidence="4">Co/Zn/Cd efflux system component</fullName>
    </recommendedName>
</protein>
<proteinExistence type="predicted"/>
<gene>
    <name evidence="2" type="ORF">IGS67_05685</name>
</gene>
<evidence type="ECO:0000313" key="3">
    <source>
        <dbReference type="Proteomes" id="UP000642107"/>
    </source>
</evidence>
<evidence type="ECO:0008006" key="4">
    <source>
        <dbReference type="Google" id="ProtNLM"/>
    </source>
</evidence>
<reference evidence="2 3" key="1">
    <citation type="submission" date="2020-09" db="EMBL/GenBank/DDBJ databases">
        <title>Flavimobilis rhizosphaerae sp. nov., isolated from rhizosphere soil of Spartina alterniflora.</title>
        <authorList>
            <person name="Hanqin C."/>
        </authorList>
    </citation>
    <scope>NUCLEOTIDE SEQUENCE [LARGE SCALE GENOMIC DNA]</scope>
    <source>
        <strain evidence="2 3">GY 10621</strain>
    </source>
</reference>
<evidence type="ECO:0000256" key="1">
    <source>
        <dbReference type="SAM" id="Phobius"/>
    </source>
</evidence>
<feature type="transmembrane region" description="Helical" evidence="1">
    <location>
        <begin position="22"/>
        <end position="44"/>
    </location>
</feature>
<keyword evidence="1" id="KW-0472">Membrane</keyword>
<evidence type="ECO:0000313" key="2">
    <source>
        <dbReference type="EMBL" id="MBD9698987.1"/>
    </source>
</evidence>
<keyword evidence="3" id="KW-1185">Reference proteome</keyword>
<dbReference type="Proteomes" id="UP000642107">
    <property type="component" value="Unassembled WGS sequence"/>
</dbReference>
<accession>A0ABR9DPE0</accession>
<keyword evidence="1" id="KW-1133">Transmembrane helix</keyword>
<sequence length="311" mass="33229">MTTPRTSRTSHPLTRARRARRAVGRTILGATAVVALAVGGMWAVEKVLDSRRAEPEPRHTCWANAGGDDWYLSPDQAQNAALFAAMATERGLPPRAVTIAIATALQESWATNIDYGDRDSVGLFQQRPSQGWGTVEEIMDPVYSTGKFYDGLVKVRDYEELEVTVAAQAVQRSAFPDAYAKHEGKARAWASALAAQDGATLTCELRAALPGGDPAAFARRVDRDWPSASVTADTATGTVRMSPGKLGSDKGRTLTRLAHWAVAVAEDGQVASVAVGDRVWERSTAAWRTVVPTEGTAPTSKADAVTVTLVP</sequence>
<comment type="caution">
    <text evidence="2">The sequence shown here is derived from an EMBL/GenBank/DDBJ whole genome shotgun (WGS) entry which is preliminary data.</text>
</comment>